<dbReference type="EMBL" id="MGJI01000019">
    <property type="protein sequence ID" value="OGN04557.1"/>
    <property type="molecule type" value="Genomic_DNA"/>
</dbReference>
<dbReference type="InterPro" id="IPR054194">
    <property type="entry name" value="DUF6899"/>
</dbReference>
<accession>A0A1F8EUK2</accession>
<gene>
    <name evidence="1" type="ORF">A2831_00880</name>
</gene>
<organism evidence="1 2">
    <name type="scientific">Candidatus Yanofskybacteria bacterium RIFCSPHIGHO2_01_FULL_44_17</name>
    <dbReference type="NCBI Taxonomy" id="1802668"/>
    <lineage>
        <taxon>Bacteria</taxon>
        <taxon>Candidatus Yanofskyibacteriota</taxon>
    </lineage>
</organism>
<dbReference type="AlphaFoldDB" id="A0A1F8EUK2"/>
<dbReference type="Proteomes" id="UP000177507">
    <property type="component" value="Unassembled WGS sequence"/>
</dbReference>
<sequence length="228" mass="26014">MPYTPSLKTNDASNDRIVLDKAVERVAIMVAKKITNNLSLISEYERVFIGLAYSLQAMLDGRPTDSKAGPDSRLARAIYEQGAKYNYEGAHLGELNYAITRFIQRVPQLKVQNGDWAQEFRYWIYAATIEALILASVEVLKMKNGIGGVLEDIKDEYKRRVNTAYEAEQIMKNGDCYDTPYYTRLVKVEDEDGNHIGHQEVMLKRSRATLYEDMLLGVRLVLSGRLHR</sequence>
<evidence type="ECO:0000313" key="2">
    <source>
        <dbReference type="Proteomes" id="UP000177507"/>
    </source>
</evidence>
<name>A0A1F8EUK2_9BACT</name>
<reference evidence="1 2" key="1">
    <citation type="journal article" date="2016" name="Nat. Commun.">
        <title>Thousands of microbial genomes shed light on interconnected biogeochemical processes in an aquifer system.</title>
        <authorList>
            <person name="Anantharaman K."/>
            <person name="Brown C.T."/>
            <person name="Hug L.A."/>
            <person name="Sharon I."/>
            <person name="Castelle C.J."/>
            <person name="Probst A.J."/>
            <person name="Thomas B.C."/>
            <person name="Singh A."/>
            <person name="Wilkins M.J."/>
            <person name="Karaoz U."/>
            <person name="Brodie E.L."/>
            <person name="Williams K.H."/>
            <person name="Hubbard S.S."/>
            <person name="Banfield J.F."/>
        </authorList>
    </citation>
    <scope>NUCLEOTIDE SEQUENCE [LARGE SCALE GENOMIC DNA]</scope>
</reference>
<comment type="caution">
    <text evidence="1">The sequence shown here is derived from an EMBL/GenBank/DDBJ whole genome shotgun (WGS) entry which is preliminary data.</text>
</comment>
<evidence type="ECO:0000313" key="1">
    <source>
        <dbReference type="EMBL" id="OGN04557.1"/>
    </source>
</evidence>
<proteinExistence type="predicted"/>
<dbReference type="Pfam" id="PF21840">
    <property type="entry name" value="DUF6899"/>
    <property type="match status" value="1"/>
</dbReference>
<protein>
    <submittedName>
        <fullName evidence="1">Uncharacterized protein</fullName>
    </submittedName>
</protein>